<dbReference type="PANTHER" id="PTHR23077">
    <property type="entry name" value="AAA-FAMILY ATPASE"/>
    <property type="match status" value="1"/>
</dbReference>
<evidence type="ECO:0000256" key="1">
    <source>
        <dbReference type="ARBA" id="ARBA00022741"/>
    </source>
</evidence>
<dbReference type="InterPro" id="IPR050168">
    <property type="entry name" value="AAA_ATPase_domain"/>
</dbReference>
<dbReference type="InterPro" id="IPR003960">
    <property type="entry name" value="ATPase_AAA_CS"/>
</dbReference>
<dbReference type="InterPro" id="IPR041569">
    <property type="entry name" value="AAA_lid_3"/>
</dbReference>
<dbReference type="GO" id="GO:0016887">
    <property type="term" value="F:ATP hydrolysis activity"/>
    <property type="evidence" value="ECO:0007669"/>
    <property type="project" value="InterPro"/>
</dbReference>
<dbReference type="InterPro" id="IPR027417">
    <property type="entry name" value="P-loop_NTPase"/>
</dbReference>
<keyword evidence="3" id="KW-0175">Coiled coil</keyword>
<dbReference type="SMART" id="SM00382">
    <property type="entry name" value="AAA"/>
    <property type="match status" value="2"/>
</dbReference>
<dbReference type="Pfam" id="PF17862">
    <property type="entry name" value="AAA_lid_3"/>
    <property type="match status" value="1"/>
</dbReference>
<feature type="domain" description="AAA+ ATPase" evidence="5">
    <location>
        <begin position="277"/>
        <end position="405"/>
    </location>
</feature>
<dbReference type="GO" id="GO:0005524">
    <property type="term" value="F:ATP binding"/>
    <property type="evidence" value="ECO:0007669"/>
    <property type="project" value="UniProtKB-KW"/>
</dbReference>
<feature type="compositionally biased region" description="Polar residues" evidence="4">
    <location>
        <begin position="469"/>
        <end position="489"/>
    </location>
</feature>
<feature type="domain" description="AAA+ ATPase" evidence="5">
    <location>
        <begin position="559"/>
        <end position="694"/>
    </location>
</feature>
<sequence>MSTSTSTTKGETASTTTKAGKMDASHVVVRLQQSKGLQDAFRVHILPESLTDAGLKLNDLCQITSEDGMTTGYGIAWRAEDKMGSRPKVRPAKMTETFRDLYDFKDGSKVKISRTDMKIFPADKIVLYDVTPEGHNKPDAVDEVTHWESRIRSLFEDSDAIAAGISFEVTGAKKYRRRFHVESIESATSLDTNCLHSVHRETTIVLPSGVTTRPPTANGTGRAAQSNGRNGSTNARNGSISLEIDIHRIGGLLEQAQQLNELMKDLLDTTCTLGRDLCPPILLHGYEGCGKTTMLETLAGCGFRNVYHIESESLLSTTLAKGRTQIQEIFQEALAHEPSLIVMDNLHAIASAEDDKFSSTIIRELAKIRGHSVMAVAATRSPSDVKKPLIGMRGFWKHIEITIPDAPARQQILNVLRGKPVFAKDDVAAALSARTHGFTGENLDNLHEEGVIHAKHRLRQERLDRESARSPSLPTYNEANGFSDSQAPNSASVSEVELQDYEHALTLVVPTALREIFTEKPKVQWSDIGGSDRVRESFDDIIGLRQYDKDLLLEFKREPEKGVLLYGPPGCSKTLTAQAVANSYNFNFIAIKGAELISKYVGDSEKRVREVFQKAKAAAPCVIFFDEIDSIGGSRDQDGTKGLNVLTTLLNEMDGFEALKDVLILAATNKPESLDSALMRPGRFDSHVYLGPPNVAARQDIFRIACEGITLADDVKYALLAGKTDGYSGAEIVRICNVAKSIAIKRARSDEAGARQITMADFDSARAEVKKGITKEMLEAYASFARGEA</sequence>
<dbReference type="Proteomes" id="UP001056384">
    <property type="component" value="Chromosome 7"/>
</dbReference>
<reference evidence="6" key="1">
    <citation type="submission" date="2022-06" db="EMBL/GenBank/DDBJ databases">
        <title>Complete genome sequences of two strains of the flax pathogen Septoria linicola.</title>
        <authorList>
            <person name="Lapalu N."/>
            <person name="Simon A."/>
            <person name="Demenou B."/>
            <person name="Paumier D."/>
            <person name="Guillot M.-P."/>
            <person name="Gout L."/>
            <person name="Valade R."/>
        </authorList>
    </citation>
    <scope>NUCLEOTIDE SEQUENCE</scope>
    <source>
        <strain evidence="6">SE15195</strain>
    </source>
</reference>
<name>A0A9Q9ELE4_9PEZI</name>
<evidence type="ECO:0000256" key="3">
    <source>
        <dbReference type="ARBA" id="ARBA00023054"/>
    </source>
</evidence>
<feature type="region of interest" description="Disordered" evidence="4">
    <location>
        <begin position="1"/>
        <end position="23"/>
    </location>
</feature>
<dbReference type="Gene3D" id="1.10.8.60">
    <property type="match status" value="2"/>
</dbReference>
<evidence type="ECO:0000313" key="7">
    <source>
        <dbReference type="Proteomes" id="UP001056384"/>
    </source>
</evidence>
<gene>
    <name evidence="6" type="ORF">Slin15195_G090150</name>
</gene>
<dbReference type="PROSITE" id="PS00674">
    <property type="entry name" value="AAA"/>
    <property type="match status" value="1"/>
</dbReference>
<evidence type="ECO:0000259" key="5">
    <source>
        <dbReference type="SMART" id="SM00382"/>
    </source>
</evidence>
<evidence type="ECO:0000256" key="2">
    <source>
        <dbReference type="ARBA" id="ARBA00022840"/>
    </source>
</evidence>
<feature type="region of interest" description="Disordered" evidence="4">
    <location>
        <begin position="208"/>
        <end position="237"/>
    </location>
</feature>
<dbReference type="InterPro" id="IPR003593">
    <property type="entry name" value="AAA+_ATPase"/>
</dbReference>
<evidence type="ECO:0000313" key="6">
    <source>
        <dbReference type="EMBL" id="USW55696.1"/>
    </source>
</evidence>
<proteinExistence type="predicted"/>
<dbReference type="InterPro" id="IPR003959">
    <property type="entry name" value="ATPase_AAA_core"/>
</dbReference>
<protein>
    <submittedName>
        <fullName evidence="6">AAA+ ATPase domain, ATPase, AAA-type, core, AAA ATPase, AAA+ lid domain-containing protein</fullName>
    </submittedName>
</protein>
<accession>A0A9Q9ELE4</accession>
<feature type="region of interest" description="Disordered" evidence="4">
    <location>
        <begin position="461"/>
        <end position="489"/>
    </location>
</feature>
<keyword evidence="2" id="KW-0067">ATP-binding</keyword>
<dbReference type="SUPFAM" id="SSF52540">
    <property type="entry name" value="P-loop containing nucleoside triphosphate hydrolases"/>
    <property type="match status" value="2"/>
</dbReference>
<feature type="compositionally biased region" description="Polar residues" evidence="4">
    <location>
        <begin position="209"/>
        <end position="237"/>
    </location>
</feature>
<dbReference type="AlphaFoldDB" id="A0A9Q9ELE4"/>
<dbReference type="Gene3D" id="3.40.50.300">
    <property type="entry name" value="P-loop containing nucleotide triphosphate hydrolases"/>
    <property type="match status" value="2"/>
</dbReference>
<dbReference type="PANTHER" id="PTHR23077:SF27">
    <property type="entry name" value="ATPASE FAMILY GENE 2 PROTEIN HOMOLOG A"/>
    <property type="match status" value="1"/>
</dbReference>
<keyword evidence="1" id="KW-0547">Nucleotide-binding</keyword>
<dbReference type="GO" id="GO:0005737">
    <property type="term" value="C:cytoplasm"/>
    <property type="evidence" value="ECO:0007669"/>
    <property type="project" value="TreeGrafter"/>
</dbReference>
<dbReference type="EMBL" id="CP099424">
    <property type="protein sequence ID" value="USW55696.1"/>
    <property type="molecule type" value="Genomic_DNA"/>
</dbReference>
<feature type="compositionally biased region" description="Low complexity" evidence="4">
    <location>
        <begin position="1"/>
        <end position="19"/>
    </location>
</feature>
<keyword evidence="7" id="KW-1185">Reference proteome</keyword>
<dbReference type="FunFam" id="3.40.50.300:FF:001025">
    <property type="entry name" value="ATPase family, AAA domain-containing 2B"/>
    <property type="match status" value="1"/>
</dbReference>
<evidence type="ECO:0000256" key="4">
    <source>
        <dbReference type="SAM" id="MobiDB-lite"/>
    </source>
</evidence>
<dbReference type="Pfam" id="PF00004">
    <property type="entry name" value="AAA"/>
    <property type="match status" value="2"/>
</dbReference>
<organism evidence="6 7">
    <name type="scientific">Septoria linicola</name>
    <dbReference type="NCBI Taxonomy" id="215465"/>
    <lineage>
        <taxon>Eukaryota</taxon>
        <taxon>Fungi</taxon>
        <taxon>Dikarya</taxon>
        <taxon>Ascomycota</taxon>
        <taxon>Pezizomycotina</taxon>
        <taxon>Dothideomycetes</taxon>
        <taxon>Dothideomycetidae</taxon>
        <taxon>Mycosphaerellales</taxon>
        <taxon>Mycosphaerellaceae</taxon>
        <taxon>Septoria</taxon>
    </lineage>
</organism>